<comment type="subunit">
    <text evidence="3">Homotetramer.</text>
</comment>
<dbReference type="Gene3D" id="3.90.1150.10">
    <property type="entry name" value="Aspartate Aminotransferase, domain 1"/>
    <property type="match status" value="1"/>
</dbReference>
<dbReference type="InterPro" id="IPR006234">
    <property type="entry name" value="O-succ-hSer_sulfhydrylase"/>
</dbReference>
<dbReference type="NCBIfam" id="NF006003">
    <property type="entry name" value="PRK08133.1"/>
    <property type="match status" value="1"/>
</dbReference>
<evidence type="ECO:0000256" key="4">
    <source>
        <dbReference type="PIRSR" id="PIRSR001434-2"/>
    </source>
</evidence>
<comment type="pathway">
    <text evidence="3">Amino-acid biosynthesis; L-methionine biosynthesis via de novo pathway; L-homocysteine from O-succinyl-L-homoserine: step 1/1.</text>
</comment>
<keyword evidence="7" id="KW-1185">Reference proteome</keyword>
<reference evidence="6 7" key="1">
    <citation type="submission" date="2015-03" db="EMBL/GenBank/DDBJ databases">
        <title>Draft genome sequence of Elstera litoralis.</title>
        <authorList>
            <person name="Rahalkar M.C."/>
            <person name="Dhakephalkar P.K."/>
            <person name="Pore S.D."/>
            <person name="Arora P."/>
            <person name="Kapse N.G."/>
            <person name="Pandit P.S."/>
        </authorList>
    </citation>
    <scope>NUCLEOTIDE SEQUENCE [LARGE SCALE GENOMIC DNA]</scope>
    <source>
        <strain evidence="6 7">Dia-1</strain>
    </source>
</reference>
<keyword evidence="3" id="KW-0808">Transferase</keyword>
<dbReference type="GO" id="GO:0071268">
    <property type="term" value="P:homocysteine biosynthetic process"/>
    <property type="evidence" value="ECO:0007669"/>
    <property type="project" value="InterPro"/>
</dbReference>
<keyword evidence="2 3" id="KW-0663">Pyridoxal phosphate</keyword>
<dbReference type="PANTHER" id="PTHR11808:SF80">
    <property type="entry name" value="CYSTATHIONINE GAMMA-LYASE"/>
    <property type="match status" value="1"/>
</dbReference>
<dbReference type="UniPathway" id="UPA00051">
    <property type="reaction ID" value="UER00449"/>
</dbReference>
<dbReference type="PANTHER" id="PTHR11808">
    <property type="entry name" value="TRANS-SULFURATION ENZYME FAMILY MEMBER"/>
    <property type="match status" value="1"/>
</dbReference>
<dbReference type="FunFam" id="3.40.640.10:FF:000046">
    <property type="entry name" value="Cystathionine gamma-lyase"/>
    <property type="match status" value="1"/>
</dbReference>
<dbReference type="GO" id="GO:0030170">
    <property type="term" value="F:pyridoxal phosphate binding"/>
    <property type="evidence" value="ECO:0007669"/>
    <property type="project" value="UniProtKB-UniRule"/>
</dbReference>
<name>A0A0F3IS22_9PROT</name>
<evidence type="ECO:0000256" key="3">
    <source>
        <dbReference type="HAMAP-Rule" id="MF_02056"/>
    </source>
</evidence>
<dbReference type="Proteomes" id="UP000033774">
    <property type="component" value="Unassembled WGS sequence"/>
</dbReference>
<comment type="caution">
    <text evidence="6">The sequence shown here is derived from an EMBL/GenBank/DDBJ whole genome shotgun (WGS) entry which is preliminary data.</text>
</comment>
<comment type="cofactor">
    <cofactor evidence="1 3 5">
        <name>pyridoxal 5'-phosphate</name>
        <dbReference type="ChEBI" id="CHEBI:597326"/>
    </cofactor>
</comment>
<dbReference type="Pfam" id="PF01053">
    <property type="entry name" value="Cys_Met_Meta_PP"/>
    <property type="match status" value="1"/>
</dbReference>
<gene>
    <name evidence="3" type="primary">metZ</name>
    <name evidence="6" type="ORF">VZ95_11030</name>
</gene>
<dbReference type="InterPro" id="IPR000277">
    <property type="entry name" value="Cys/Met-Metab_PyrdxlP-dep_enz"/>
</dbReference>
<proteinExistence type="inferred from homology"/>
<feature type="modified residue" description="N6-(pyridoxal phosphate)lysine" evidence="3 4">
    <location>
        <position position="218"/>
    </location>
</feature>
<evidence type="ECO:0000313" key="6">
    <source>
        <dbReference type="EMBL" id="KJV09511.1"/>
    </source>
</evidence>
<dbReference type="GO" id="GO:0005737">
    <property type="term" value="C:cytoplasm"/>
    <property type="evidence" value="ECO:0007669"/>
    <property type="project" value="TreeGrafter"/>
</dbReference>
<evidence type="ECO:0000256" key="2">
    <source>
        <dbReference type="ARBA" id="ARBA00022898"/>
    </source>
</evidence>
<organism evidence="6 7">
    <name type="scientific">Elstera litoralis</name>
    <dbReference type="NCBI Taxonomy" id="552518"/>
    <lineage>
        <taxon>Bacteria</taxon>
        <taxon>Pseudomonadati</taxon>
        <taxon>Pseudomonadota</taxon>
        <taxon>Alphaproteobacteria</taxon>
        <taxon>Rhodospirillales</taxon>
        <taxon>Rhodospirillaceae</taxon>
        <taxon>Elstera</taxon>
    </lineage>
</organism>
<dbReference type="GO" id="GO:0016846">
    <property type="term" value="F:carbon-sulfur lyase activity"/>
    <property type="evidence" value="ECO:0007669"/>
    <property type="project" value="TreeGrafter"/>
</dbReference>
<comment type="similarity">
    <text evidence="3">Belongs to the trans-sulfuration enzymes family. MetZ subfamily.</text>
</comment>
<comment type="catalytic activity">
    <reaction evidence="3">
        <text>O-succinyl-L-homoserine + hydrogen sulfide = L-homocysteine + succinate</text>
        <dbReference type="Rhea" id="RHEA:27826"/>
        <dbReference type="ChEBI" id="CHEBI:29919"/>
        <dbReference type="ChEBI" id="CHEBI:30031"/>
        <dbReference type="ChEBI" id="CHEBI:57661"/>
        <dbReference type="ChEBI" id="CHEBI:58199"/>
    </reaction>
</comment>
<dbReference type="CDD" id="cd00614">
    <property type="entry name" value="CGS_like"/>
    <property type="match status" value="1"/>
</dbReference>
<dbReference type="InterPro" id="IPR015424">
    <property type="entry name" value="PyrdxlP-dep_Trfase"/>
</dbReference>
<dbReference type="PIRSF" id="PIRSF001434">
    <property type="entry name" value="CGS"/>
    <property type="match status" value="1"/>
</dbReference>
<dbReference type="GO" id="GO:0016765">
    <property type="term" value="F:transferase activity, transferring alkyl or aryl (other than methyl) groups"/>
    <property type="evidence" value="ECO:0007669"/>
    <property type="project" value="UniProtKB-UniRule"/>
</dbReference>
<dbReference type="Gene3D" id="3.40.640.10">
    <property type="entry name" value="Type I PLP-dependent aspartate aminotransferase-like (Major domain)"/>
    <property type="match status" value="1"/>
</dbReference>
<dbReference type="EC" id="2.5.1.-" evidence="3"/>
<keyword evidence="3" id="KW-0028">Amino-acid biosynthesis</keyword>
<dbReference type="InterPro" id="IPR015422">
    <property type="entry name" value="PyrdxlP-dep_Trfase_small"/>
</dbReference>
<dbReference type="GO" id="GO:0071266">
    <property type="term" value="P:'de novo' L-methionine biosynthetic process"/>
    <property type="evidence" value="ECO:0007669"/>
    <property type="project" value="UniProtKB-UniRule"/>
</dbReference>
<dbReference type="EMBL" id="LAJY01000269">
    <property type="protein sequence ID" value="KJV09511.1"/>
    <property type="molecule type" value="Genomic_DNA"/>
</dbReference>
<evidence type="ECO:0000256" key="5">
    <source>
        <dbReference type="RuleBase" id="RU362118"/>
    </source>
</evidence>
<dbReference type="PATRIC" id="fig|552518.3.peg.1670"/>
<evidence type="ECO:0000256" key="1">
    <source>
        <dbReference type="ARBA" id="ARBA00001933"/>
    </source>
</evidence>
<protein>
    <recommendedName>
        <fullName evidence="3">O-succinylhomoserine sulfhydrylase</fullName>
        <shortName evidence="3">OSH sulfhydrylase</shortName>
        <shortName evidence="3">OSHS sulfhydrylase</shortName>
        <ecNumber evidence="3">2.5.1.-</ecNumber>
    </recommendedName>
</protein>
<comment type="function">
    <text evidence="3">Catalyzes the formation of L-homocysteine from O-succinyl-L-homoserine (OSHS) and hydrogen sulfide.</text>
</comment>
<dbReference type="InterPro" id="IPR015421">
    <property type="entry name" value="PyrdxlP-dep_Trfase_major"/>
</dbReference>
<dbReference type="GO" id="GO:0019346">
    <property type="term" value="P:transsulfuration"/>
    <property type="evidence" value="ECO:0007669"/>
    <property type="project" value="InterPro"/>
</dbReference>
<accession>A0A0F3IS22</accession>
<dbReference type="AlphaFoldDB" id="A0A0F3IS22"/>
<keyword evidence="3" id="KW-0486">Methionine biosynthesis</keyword>
<dbReference type="SUPFAM" id="SSF53383">
    <property type="entry name" value="PLP-dependent transferases"/>
    <property type="match status" value="1"/>
</dbReference>
<dbReference type="NCBIfam" id="TIGR01325">
    <property type="entry name" value="O_suc_HS_sulf"/>
    <property type="match status" value="1"/>
</dbReference>
<sequence>MTAGAGVMSEFSNSPDQLDTLLVRGGLARSNFGETSEAIFMTSGFVYESAAQAEARFTGDDPGYVYSRYRNPTLEGFEQRMRLLEGAEACHGTASGMAAVFAALAASVSAGDHIIAGRALFGSCHVILTQLLPKWGVTATLVDGADLKAWEAAIQPNTKVFFMETPANPTLSLIDIKAVADLAHSVGASLVIDNVFATPLLQKPLELGADIVTYSATKHIDGQGRCLGGAVLGSAAFCTDKLQPFLRHTGPALSPFNAWLLVKGLETLSLRVERSCDSAAALADQLYGDKAVAQVLYPHHTSHPQYDLGKRQMTRGGTLLAIELKGGRKAAWAFMDALETVDISNNLGDSRSLITHPMTTTHRAMPEDDRTAMGITEGLVRLSVGLESLKDLHDDIARGLAAAAVHA</sequence>
<evidence type="ECO:0000313" key="7">
    <source>
        <dbReference type="Proteomes" id="UP000033774"/>
    </source>
</evidence>
<dbReference type="HAMAP" id="MF_02056">
    <property type="entry name" value="MetZ"/>
    <property type="match status" value="1"/>
</dbReference>